<evidence type="ECO:0000313" key="7">
    <source>
        <dbReference type="Proteomes" id="UP000027982"/>
    </source>
</evidence>
<name>A0A068NQ54_FIMGI</name>
<evidence type="ECO:0000259" key="5">
    <source>
        <dbReference type="PROSITE" id="PS50305"/>
    </source>
</evidence>
<gene>
    <name evidence="6" type="ORF">OP10G_2315</name>
</gene>
<evidence type="ECO:0000256" key="1">
    <source>
        <dbReference type="ARBA" id="ARBA00012928"/>
    </source>
</evidence>
<dbReference type="InterPro" id="IPR026590">
    <property type="entry name" value="Ssirtuin_cat_dom"/>
</dbReference>
<dbReference type="KEGG" id="fgi:OP10G_2315"/>
<dbReference type="InterPro" id="IPR050134">
    <property type="entry name" value="NAD-dep_sirtuin_deacylases"/>
</dbReference>
<protein>
    <recommendedName>
        <fullName evidence="1">protein acetyllysine N-acetyltransferase</fullName>
        <ecNumber evidence="1">2.3.1.286</ecNumber>
    </recommendedName>
</protein>
<feature type="domain" description="Deacetylase sirtuin-type" evidence="5">
    <location>
        <begin position="1"/>
        <end position="239"/>
    </location>
</feature>
<dbReference type="Gene3D" id="3.40.50.1220">
    <property type="entry name" value="TPP-binding domain"/>
    <property type="match status" value="1"/>
</dbReference>
<evidence type="ECO:0000256" key="2">
    <source>
        <dbReference type="ARBA" id="ARBA00022679"/>
    </source>
</evidence>
<dbReference type="OrthoDB" id="9800582at2"/>
<accession>A0A068NQ54</accession>
<dbReference type="AlphaFoldDB" id="A0A068NQ54"/>
<keyword evidence="2" id="KW-0808">Transferase</keyword>
<organism evidence="6 7">
    <name type="scientific">Fimbriimonas ginsengisoli Gsoil 348</name>
    <dbReference type="NCBI Taxonomy" id="661478"/>
    <lineage>
        <taxon>Bacteria</taxon>
        <taxon>Bacillati</taxon>
        <taxon>Armatimonadota</taxon>
        <taxon>Fimbriimonadia</taxon>
        <taxon>Fimbriimonadales</taxon>
        <taxon>Fimbriimonadaceae</taxon>
        <taxon>Fimbriimonas</taxon>
    </lineage>
</organism>
<keyword evidence="3" id="KW-0520">NAD</keyword>
<dbReference type="GO" id="GO:0017136">
    <property type="term" value="F:histone deacetylase activity, NAD-dependent"/>
    <property type="evidence" value="ECO:0007669"/>
    <property type="project" value="TreeGrafter"/>
</dbReference>
<comment type="caution">
    <text evidence="4">Lacks conserved residue(s) required for the propagation of feature annotation.</text>
</comment>
<evidence type="ECO:0000256" key="4">
    <source>
        <dbReference type="PROSITE-ProRule" id="PRU00236"/>
    </source>
</evidence>
<evidence type="ECO:0000313" key="6">
    <source>
        <dbReference type="EMBL" id="AIE85683.1"/>
    </source>
</evidence>
<dbReference type="Gene3D" id="3.30.1600.10">
    <property type="entry name" value="SIR2/SIRT2 'Small Domain"/>
    <property type="match status" value="1"/>
</dbReference>
<dbReference type="STRING" id="661478.OP10G_2315"/>
<dbReference type="EC" id="2.3.1.286" evidence="1"/>
<dbReference type="eggNOG" id="COG0846">
    <property type="taxonomic scope" value="Bacteria"/>
</dbReference>
<dbReference type="RefSeq" id="WP_025225754.1">
    <property type="nucleotide sequence ID" value="NZ_CP007139.1"/>
</dbReference>
<keyword evidence="7" id="KW-1185">Reference proteome</keyword>
<dbReference type="Proteomes" id="UP000027982">
    <property type="component" value="Chromosome"/>
</dbReference>
<dbReference type="Pfam" id="PF02146">
    <property type="entry name" value="SIR2"/>
    <property type="match status" value="1"/>
</dbReference>
<dbReference type="PANTHER" id="PTHR11085">
    <property type="entry name" value="NAD-DEPENDENT PROTEIN DEACYLASE SIRTUIN-5, MITOCHONDRIAL-RELATED"/>
    <property type="match status" value="1"/>
</dbReference>
<dbReference type="PROSITE" id="PS50305">
    <property type="entry name" value="SIRTUIN"/>
    <property type="match status" value="1"/>
</dbReference>
<dbReference type="HOGENOM" id="CLU_023643_3_1_0"/>
<dbReference type="SUPFAM" id="SSF52467">
    <property type="entry name" value="DHS-like NAD/FAD-binding domain"/>
    <property type="match status" value="1"/>
</dbReference>
<dbReference type="EMBL" id="CP007139">
    <property type="protein sequence ID" value="AIE85683.1"/>
    <property type="molecule type" value="Genomic_DNA"/>
</dbReference>
<dbReference type="GO" id="GO:0070403">
    <property type="term" value="F:NAD+ binding"/>
    <property type="evidence" value="ECO:0007669"/>
    <property type="project" value="InterPro"/>
</dbReference>
<dbReference type="InterPro" id="IPR003000">
    <property type="entry name" value="Sirtuin"/>
</dbReference>
<reference evidence="6 7" key="1">
    <citation type="journal article" date="2014" name="PLoS ONE">
        <title>The first complete genome sequence of the class fimbriimonadia in the phylum armatimonadetes.</title>
        <authorList>
            <person name="Hu Z.Y."/>
            <person name="Wang Y.Z."/>
            <person name="Im W.T."/>
            <person name="Wang S.Y."/>
            <person name="Zhao G.P."/>
            <person name="Zheng H.J."/>
            <person name="Quan Z.X."/>
        </authorList>
    </citation>
    <scope>NUCLEOTIDE SEQUENCE [LARGE SCALE GENOMIC DNA]</scope>
    <source>
        <strain evidence="6">Gsoil 348</strain>
    </source>
</reference>
<sequence>MKIVVFTGAGVSRESGLLTFRDSEDGLWNGYSIHEVASMKGWWADPAKVLDFYNMRRREARQAEPNDAHRAIAELEKDHDVTVITQNVDDLHERAGSTNVIHLHGELFKVRAIDEEETNTLPWVDDLVLGDVHPEKGTQLRPHVVWFGEGLPELDRAMKIALDPGVDVLIVVGTTLTVYPAALIATETNAWHVFVVDPNPPELMLANVRYIREPATYGMKLVTEAIKALPLYEEHWEGEAALESGGPGAY</sequence>
<dbReference type="InterPro" id="IPR029035">
    <property type="entry name" value="DHS-like_NAD/FAD-binding_dom"/>
</dbReference>
<evidence type="ECO:0000256" key="3">
    <source>
        <dbReference type="ARBA" id="ARBA00023027"/>
    </source>
</evidence>
<dbReference type="PANTHER" id="PTHR11085:SF4">
    <property type="entry name" value="NAD-DEPENDENT PROTEIN DEACYLASE"/>
    <property type="match status" value="1"/>
</dbReference>
<dbReference type="InterPro" id="IPR026591">
    <property type="entry name" value="Sirtuin_cat_small_dom_sf"/>
</dbReference>
<proteinExistence type="predicted"/>